<accession>A0AA95HZ48</accession>
<gene>
    <name evidence="1" type="ORF">QNH46_15305</name>
</gene>
<dbReference type="KEGG" id="pwn:QNH46_15305"/>
<organism evidence="1 2">
    <name type="scientific">Paenibacillus woosongensis</name>
    <dbReference type="NCBI Taxonomy" id="307580"/>
    <lineage>
        <taxon>Bacteria</taxon>
        <taxon>Bacillati</taxon>
        <taxon>Bacillota</taxon>
        <taxon>Bacilli</taxon>
        <taxon>Bacillales</taxon>
        <taxon>Paenibacillaceae</taxon>
        <taxon>Paenibacillus</taxon>
    </lineage>
</organism>
<reference evidence="1" key="1">
    <citation type="submission" date="2023-05" db="EMBL/GenBank/DDBJ databases">
        <title>Comparative genomics of Bacillaceae isolates and their secondary metabolite potential.</title>
        <authorList>
            <person name="Song L."/>
            <person name="Nielsen L.J."/>
            <person name="Mohite O."/>
            <person name="Xu X."/>
            <person name="Weber T."/>
            <person name="Kovacs A.T."/>
        </authorList>
    </citation>
    <scope>NUCLEOTIDE SEQUENCE</scope>
    <source>
        <strain evidence="1">B2_4</strain>
    </source>
</reference>
<dbReference type="Proteomes" id="UP001177943">
    <property type="component" value="Chromosome"/>
</dbReference>
<protein>
    <submittedName>
        <fullName evidence="1">Uncharacterized protein</fullName>
    </submittedName>
</protein>
<proteinExistence type="predicted"/>
<dbReference type="AlphaFoldDB" id="A0AA95HZ48"/>
<sequence length="72" mass="8136">MLARVRNKAIEIANALLEEGYEEGYEEGSAIAIGTAKAHEWDDNHPKHHDDKKIMPQRQKTAQAIRPGLFLL</sequence>
<dbReference type="RefSeq" id="WP_283925066.1">
    <property type="nucleotide sequence ID" value="NZ_CP126084.1"/>
</dbReference>
<name>A0AA95HZ48_9BACL</name>
<evidence type="ECO:0000313" key="2">
    <source>
        <dbReference type="Proteomes" id="UP001177943"/>
    </source>
</evidence>
<evidence type="ECO:0000313" key="1">
    <source>
        <dbReference type="EMBL" id="WHX47519.1"/>
    </source>
</evidence>
<dbReference type="EMBL" id="CP126084">
    <property type="protein sequence ID" value="WHX47519.1"/>
    <property type="molecule type" value="Genomic_DNA"/>
</dbReference>